<dbReference type="InParanoid" id="I3EJB5"/>
<organism evidence="2 3">
    <name type="scientific">Nematocida parisii (strain ERTm3)</name>
    <name type="common">Nematode killer fungus</name>
    <dbReference type="NCBI Taxonomy" id="935791"/>
    <lineage>
        <taxon>Eukaryota</taxon>
        <taxon>Fungi</taxon>
        <taxon>Fungi incertae sedis</taxon>
        <taxon>Microsporidia</taxon>
        <taxon>Nematocida</taxon>
    </lineage>
</organism>
<proteinExistence type="predicted"/>
<dbReference type="EMBL" id="GL870876">
    <property type="protein sequence ID" value="EIJ89312.1"/>
    <property type="molecule type" value="Genomic_DNA"/>
</dbReference>
<sequence length="345" mass="41254">MDTLMSMQYADYALYVYIRHIINNNSNYNSEYFTSLIYSLKTKIESKEYKEEELLTKYILFLVHHNIFKSYYTPSIHRKFYKIFEYLKEVKQLNSFKRVILWGYNLLLGRKQEAERCLEIKDQDISAKIELTSNTTKDKDTIISEEERKKYYNEFTERITQETKEIFSLLSVPLLCIDSKPKSINTVVEDIISYKLLAEEEIEETIKENKSILQMPENKEIKKEKKEKEEISFTERYKQINIESLLNTDVKGVEVKWDESEFEDKPEEEVDSYTYIINNSKRAKKIWTLEDTNKLIMTLQKCGTDWQKVQSACGFKNTTKEQIIDKYKNLVKAKKMERVKKKKDL</sequence>
<dbReference type="SUPFAM" id="SSF46689">
    <property type="entry name" value="Homeodomain-like"/>
    <property type="match status" value="1"/>
</dbReference>
<keyword evidence="3" id="KW-1185">Reference proteome</keyword>
<dbReference type="InterPro" id="IPR009057">
    <property type="entry name" value="Homeodomain-like_sf"/>
</dbReference>
<dbReference type="SMART" id="SM00717">
    <property type="entry name" value="SANT"/>
    <property type="match status" value="1"/>
</dbReference>
<feature type="domain" description="Myb-like" evidence="1">
    <location>
        <begin position="283"/>
        <end position="333"/>
    </location>
</feature>
<dbReference type="AlphaFoldDB" id="I3EJB5"/>
<evidence type="ECO:0000313" key="2">
    <source>
        <dbReference type="EMBL" id="EIJ89312.1"/>
    </source>
</evidence>
<dbReference type="VEuPathDB" id="MicrosporidiaDB:NEQG_00082"/>
<reference evidence="2" key="1">
    <citation type="submission" date="2011-01" db="EMBL/GenBank/DDBJ databases">
        <title>The Genome Sequence of Nematocida parisii strain ERTm3.</title>
        <authorList>
            <consortium name="The Broad Institute Genome Sequencing Platform"/>
            <consortium name="The Broad Institute Genome Sequencing Center for Infectious Disease"/>
            <person name="Cuomo C."/>
            <person name="Troemel E."/>
            <person name="Young S.K."/>
            <person name="Zeng Q."/>
            <person name="Gargeya S."/>
            <person name="Fitzgerald M."/>
            <person name="Haas B."/>
            <person name="Abouelleil A."/>
            <person name="Alvarado L."/>
            <person name="Arachchi H.M."/>
            <person name="Berlin A."/>
            <person name="Chapman S.B."/>
            <person name="Gearin G."/>
            <person name="Goldberg J."/>
            <person name="Griggs A."/>
            <person name="Gujja S."/>
            <person name="Hansen M."/>
            <person name="Heiman D."/>
            <person name="Howarth C."/>
            <person name="Larimer J."/>
            <person name="Lui A."/>
            <person name="MacDonald P.J.P."/>
            <person name="McCowen C."/>
            <person name="Montmayeur A."/>
            <person name="Murphy C."/>
            <person name="Neiman D."/>
            <person name="Pearson M."/>
            <person name="Priest M."/>
            <person name="Roberts A."/>
            <person name="Saif S."/>
            <person name="Shea T."/>
            <person name="Sisk P."/>
            <person name="Stolte C."/>
            <person name="Sykes S."/>
            <person name="Wortman J."/>
            <person name="Nusbaum C."/>
            <person name="Birren B."/>
        </authorList>
    </citation>
    <scope>NUCLEOTIDE SEQUENCE</scope>
    <source>
        <strain evidence="2">ERTm3</strain>
    </source>
</reference>
<protein>
    <recommendedName>
        <fullName evidence="1">Myb-like domain-containing protein</fullName>
    </recommendedName>
</protein>
<evidence type="ECO:0000313" key="3">
    <source>
        <dbReference type="Proteomes" id="UP000002872"/>
    </source>
</evidence>
<dbReference type="Proteomes" id="UP000002872">
    <property type="component" value="Unassembled WGS sequence"/>
</dbReference>
<name>I3EJB5_NEMP3</name>
<dbReference type="Pfam" id="PF00249">
    <property type="entry name" value="Myb_DNA-binding"/>
    <property type="match status" value="1"/>
</dbReference>
<dbReference type="Gene3D" id="1.10.10.60">
    <property type="entry name" value="Homeodomain-like"/>
    <property type="match status" value="1"/>
</dbReference>
<dbReference type="OMA" id="RMERMPR"/>
<dbReference type="InterPro" id="IPR001005">
    <property type="entry name" value="SANT/Myb"/>
</dbReference>
<dbReference type="OrthoDB" id="2188514at2759"/>
<evidence type="ECO:0000259" key="1">
    <source>
        <dbReference type="SMART" id="SM00717"/>
    </source>
</evidence>
<accession>I3EJB5</accession>
<gene>
    <name evidence="2" type="ORF">NEQG_00082</name>
</gene>
<dbReference type="HOGENOM" id="CLU_706147_0_0_1"/>